<feature type="compositionally biased region" description="Polar residues" evidence="1">
    <location>
        <begin position="1"/>
        <end position="15"/>
    </location>
</feature>
<organism evidence="2 3">
    <name type="scientific">Cylindrotheca closterium</name>
    <dbReference type="NCBI Taxonomy" id="2856"/>
    <lineage>
        <taxon>Eukaryota</taxon>
        <taxon>Sar</taxon>
        <taxon>Stramenopiles</taxon>
        <taxon>Ochrophyta</taxon>
        <taxon>Bacillariophyta</taxon>
        <taxon>Bacillariophyceae</taxon>
        <taxon>Bacillariophycidae</taxon>
        <taxon>Bacillariales</taxon>
        <taxon>Bacillariaceae</taxon>
        <taxon>Cylindrotheca</taxon>
    </lineage>
</organism>
<reference evidence="2" key="1">
    <citation type="submission" date="2023-08" db="EMBL/GenBank/DDBJ databases">
        <authorList>
            <person name="Audoor S."/>
            <person name="Bilcke G."/>
        </authorList>
    </citation>
    <scope>NUCLEOTIDE SEQUENCE</scope>
</reference>
<feature type="compositionally biased region" description="Basic and acidic residues" evidence="1">
    <location>
        <begin position="21"/>
        <end position="30"/>
    </location>
</feature>
<dbReference type="Proteomes" id="UP001295423">
    <property type="component" value="Unassembled WGS sequence"/>
</dbReference>
<sequence length="293" mass="33504">MHNAQQTQEWPSTTTRKPRRISVDSRRRQEEDIDDRPQMPTRSSAIVDMPMTDLYPTVSNLNRHGIAVGQLLDSSRVTDDRIGDDDRYRHPQSHQTPQGEEVQLQQMYHQLPSPPQRARQQVEAVPSPSANINMIHIGAIVNTNEGVATSSNRRPRQRPQNISVPKRGVRRCMSAVTMSSDLVSFDGTEFEAMPAADDYMDDDQLQEYLDQLAKEEDRKYRERESLKEELCSASASNVEDRESLSQLLQHLDFGGDGSNDDHEAYLNRLLEEQMQAEEQYMSKVARRVSDMSC</sequence>
<dbReference type="AlphaFoldDB" id="A0AAD2CH60"/>
<evidence type="ECO:0000313" key="2">
    <source>
        <dbReference type="EMBL" id="CAJ1932595.1"/>
    </source>
</evidence>
<proteinExistence type="predicted"/>
<accession>A0AAD2CH60</accession>
<keyword evidence="3" id="KW-1185">Reference proteome</keyword>
<dbReference type="EMBL" id="CAKOGP040000224">
    <property type="protein sequence ID" value="CAJ1932595.1"/>
    <property type="molecule type" value="Genomic_DNA"/>
</dbReference>
<protein>
    <submittedName>
        <fullName evidence="2">Uncharacterized protein</fullName>
    </submittedName>
</protein>
<feature type="region of interest" description="Disordered" evidence="1">
    <location>
        <begin position="1"/>
        <end position="45"/>
    </location>
</feature>
<comment type="caution">
    <text evidence="2">The sequence shown here is derived from an EMBL/GenBank/DDBJ whole genome shotgun (WGS) entry which is preliminary data.</text>
</comment>
<feature type="compositionally biased region" description="Basic and acidic residues" evidence="1">
    <location>
        <begin position="77"/>
        <end position="89"/>
    </location>
</feature>
<evidence type="ECO:0000256" key="1">
    <source>
        <dbReference type="SAM" id="MobiDB-lite"/>
    </source>
</evidence>
<feature type="region of interest" description="Disordered" evidence="1">
    <location>
        <begin position="77"/>
        <end position="98"/>
    </location>
</feature>
<name>A0AAD2CH60_9STRA</name>
<gene>
    <name evidence="2" type="ORF">CYCCA115_LOCUS2915</name>
</gene>
<evidence type="ECO:0000313" key="3">
    <source>
        <dbReference type="Proteomes" id="UP001295423"/>
    </source>
</evidence>